<evidence type="ECO:0000313" key="2">
    <source>
        <dbReference type="Proteomes" id="UP001607302"/>
    </source>
</evidence>
<protein>
    <submittedName>
        <fullName evidence="1">Uncharacterized protein</fullName>
    </submittedName>
</protein>
<name>A0ABD2ATM5_VESSQ</name>
<evidence type="ECO:0000313" key="1">
    <source>
        <dbReference type="EMBL" id="KAL2723956.1"/>
    </source>
</evidence>
<dbReference type="EMBL" id="JAUDFV010000139">
    <property type="protein sequence ID" value="KAL2723956.1"/>
    <property type="molecule type" value="Genomic_DNA"/>
</dbReference>
<sequence length="82" mass="9023">MQRVERKKDSIDSGKTTVVALSSHDLRAVSALALYYSRVCRQTAALGSNRKKLLKCCKLLVQCGHGIDDTIPTCATLKMAFH</sequence>
<accession>A0ABD2ATM5</accession>
<dbReference type="AlphaFoldDB" id="A0ABD2ATM5"/>
<gene>
    <name evidence="1" type="ORF">V1478_008469</name>
</gene>
<comment type="caution">
    <text evidence="1">The sequence shown here is derived from an EMBL/GenBank/DDBJ whole genome shotgun (WGS) entry which is preliminary data.</text>
</comment>
<dbReference type="Proteomes" id="UP001607302">
    <property type="component" value="Unassembled WGS sequence"/>
</dbReference>
<keyword evidence="2" id="KW-1185">Reference proteome</keyword>
<reference evidence="1 2" key="1">
    <citation type="journal article" date="2024" name="Ann. Entomol. Soc. Am.">
        <title>Genomic analyses of the southern and eastern yellowjacket wasps (Hymenoptera: Vespidae) reveal evolutionary signatures of social life.</title>
        <authorList>
            <person name="Catto M.A."/>
            <person name="Caine P.B."/>
            <person name="Orr S.E."/>
            <person name="Hunt B.G."/>
            <person name="Goodisman M.A.D."/>
        </authorList>
    </citation>
    <scope>NUCLEOTIDE SEQUENCE [LARGE SCALE GENOMIC DNA]</scope>
    <source>
        <strain evidence="1">233</strain>
        <tissue evidence="1">Head and thorax</tissue>
    </source>
</reference>
<proteinExistence type="predicted"/>
<organism evidence="1 2">
    <name type="scientific">Vespula squamosa</name>
    <name type="common">Southern yellow jacket</name>
    <name type="synonym">Wasp</name>
    <dbReference type="NCBI Taxonomy" id="30214"/>
    <lineage>
        <taxon>Eukaryota</taxon>
        <taxon>Metazoa</taxon>
        <taxon>Ecdysozoa</taxon>
        <taxon>Arthropoda</taxon>
        <taxon>Hexapoda</taxon>
        <taxon>Insecta</taxon>
        <taxon>Pterygota</taxon>
        <taxon>Neoptera</taxon>
        <taxon>Endopterygota</taxon>
        <taxon>Hymenoptera</taxon>
        <taxon>Apocrita</taxon>
        <taxon>Aculeata</taxon>
        <taxon>Vespoidea</taxon>
        <taxon>Vespidae</taxon>
        <taxon>Vespinae</taxon>
        <taxon>Vespula</taxon>
    </lineage>
</organism>